<feature type="transmembrane region" description="Helical" evidence="1">
    <location>
        <begin position="130"/>
        <end position="151"/>
    </location>
</feature>
<protein>
    <submittedName>
        <fullName evidence="2">DUF1772 domain-containing protein</fullName>
    </submittedName>
</protein>
<keyword evidence="1" id="KW-1133">Transmembrane helix</keyword>
<keyword evidence="1" id="KW-0472">Membrane</keyword>
<feature type="transmembrane region" description="Helical" evidence="1">
    <location>
        <begin position="6"/>
        <end position="30"/>
    </location>
</feature>
<evidence type="ECO:0000256" key="1">
    <source>
        <dbReference type="SAM" id="Phobius"/>
    </source>
</evidence>
<sequence>MDLSDILAAIGIVLLALGGGTFWSFSTGVMPGLGRTDDQTFVSSMRSINRAVVNPLFLLPIFLPPLPLVWAGLIDLDGPRGWLLVAAGVVFFCGAVIVTVGGNVPLNTALEQSSSSPSASRVAFERRWNVLNGVRSVSSVASIVLAVLALAV</sequence>
<dbReference type="EMBL" id="CP094528">
    <property type="protein sequence ID" value="UOE45429.1"/>
    <property type="molecule type" value="Genomic_DNA"/>
</dbReference>
<keyword evidence="3" id="KW-1185">Reference proteome</keyword>
<reference evidence="2 3" key="1">
    <citation type="submission" date="2022-03" db="EMBL/GenBank/DDBJ databases">
        <title>Mucilaginibacter sp. isolated from the gut of Protaetia brevitarsis seulensis larvae.</title>
        <authorList>
            <person name="Won M."/>
            <person name="Kim S.-J."/>
            <person name="Kwon S.-W."/>
        </authorList>
    </citation>
    <scope>NUCLEOTIDE SEQUENCE [LARGE SCALE GENOMIC DNA]</scope>
    <source>
        <strain evidence="2 3">CFWR-12</strain>
    </source>
</reference>
<keyword evidence="1" id="KW-0812">Transmembrane</keyword>
<dbReference type="InterPro" id="IPR013901">
    <property type="entry name" value="Anthrone_oxy"/>
</dbReference>
<accession>A0ABY4C2K6</accession>
<name>A0ABY4C2K6_9MICO</name>
<dbReference type="Pfam" id="PF08592">
    <property type="entry name" value="Anthrone_oxy"/>
    <property type="match status" value="1"/>
</dbReference>
<dbReference type="Proteomes" id="UP000832097">
    <property type="component" value="Chromosome"/>
</dbReference>
<evidence type="ECO:0000313" key="3">
    <source>
        <dbReference type="Proteomes" id="UP000832097"/>
    </source>
</evidence>
<evidence type="ECO:0000313" key="2">
    <source>
        <dbReference type="EMBL" id="UOE45429.1"/>
    </source>
</evidence>
<feature type="transmembrane region" description="Helical" evidence="1">
    <location>
        <begin position="51"/>
        <end position="70"/>
    </location>
</feature>
<gene>
    <name evidence="2" type="ORF">MTO99_06630</name>
</gene>
<dbReference type="RefSeq" id="WP_243558007.1">
    <property type="nucleotide sequence ID" value="NZ_CP094528.1"/>
</dbReference>
<organism evidence="2 3">
    <name type="scientific">Agromyces larvae</name>
    <dbReference type="NCBI Taxonomy" id="2929802"/>
    <lineage>
        <taxon>Bacteria</taxon>
        <taxon>Bacillati</taxon>
        <taxon>Actinomycetota</taxon>
        <taxon>Actinomycetes</taxon>
        <taxon>Micrococcales</taxon>
        <taxon>Microbacteriaceae</taxon>
        <taxon>Agromyces</taxon>
    </lineage>
</organism>
<feature type="transmembrane region" description="Helical" evidence="1">
    <location>
        <begin position="82"/>
        <end position="110"/>
    </location>
</feature>
<proteinExistence type="predicted"/>